<dbReference type="Proteomes" id="UP000236220">
    <property type="component" value="Unassembled WGS sequence"/>
</dbReference>
<keyword evidence="12 14" id="KW-0464">Manganese</keyword>
<evidence type="ECO:0000256" key="9">
    <source>
        <dbReference type="ARBA" id="ARBA00022842"/>
    </source>
</evidence>
<evidence type="ECO:0000256" key="8">
    <source>
        <dbReference type="ARBA" id="ARBA00022723"/>
    </source>
</evidence>
<evidence type="ECO:0000259" key="16">
    <source>
        <dbReference type="SMART" id="SM01329"/>
    </source>
</evidence>
<dbReference type="OrthoDB" id="9806254at2"/>
<dbReference type="GO" id="GO:0009098">
    <property type="term" value="P:L-leucine biosynthetic process"/>
    <property type="evidence" value="ECO:0007669"/>
    <property type="project" value="UniProtKB-UniRule"/>
</dbReference>
<evidence type="ECO:0000256" key="14">
    <source>
        <dbReference type="HAMAP-Rule" id="MF_01033"/>
    </source>
</evidence>
<evidence type="ECO:0000256" key="13">
    <source>
        <dbReference type="ARBA" id="ARBA00023304"/>
    </source>
</evidence>
<dbReference type="InterPro" id="IPR019818">
    <property type="entry name" value="IsoCit/isopropylmalate_DH_CS"/>
</dbReference>
<gene>
    <name evidence="14" type="primary">leuB</name>
    <name evidence="17" type="ORF">Lysil_0112</name>
</gene>
<feature type="binding site" evidence="14">
    <location>
        <position position="96"/>
    </location>
    <ligand>
        <name>substrate</name>
    </ligand>
</feature>
<feature type="binding site" evidence="14">
    <location>
        <position position="243"/>
    </location>
    <ligand>
        <name>Mg(2+)</name>
        <dbReference type="ChEBI" id="CHEBI:18420"/>
    </ligand>
</feature>
<accession>A0A2K1Q0C1</accession>
<dbReference type="EMBL" id="NPZB01000001">
    <property type="protein sequence ID" value="PNS08483.1"/>
    <property type="molecule type" value="Genomic_DNA"/>
</dbReference>
<dbReference type="UniPathway" id="UPA00048">
    <property type="reaction ID" value="UER00072"/>
</dbReference>
<comment type="catalytic activity">
    <reaction evidence="1 14 15">
        <text>(2R,3S)-3-isopropylmalate + NAD(+) = 4-methyl-2-oxopentanoate + CO2 + NADH</text>
        <dbReference type="Rhea" id="RHEA:32271"/>
        <dbReference type="ChEBI" id="CHEBI:16526"/>
        <dbReference type="ChEBI" id="CHEBI:17865"/>
        <dbReference type="ChEBI" id="CHEBI:35121"/>
        <dbReference type="ChEBI" id="CHEBI:57540"/>
        <dbReference type="ChEBI" id="CHEBI:57945"/>
        <dbReference type="EC" id="1.1.1.85"/>
    </reaction>
</comment>
<dbReference type="RefSeq" id="WP_103073657.1">
    <property type="nucleotide sequence ID" value="NZ_NPZB01000001.1"/>
</dbReference>
<organism evidence="17 18">
    <name type="scientific">Solilutibacter silvestris</name>
    <dbReference type="NCBI Taxonomy" id="1645665"/>
    <lineage>
        <taxon>Bacteria</taxon>
        <taxon>Pseudomonadati</taxon>
        <taxon>Pseudomonadota</taxon>
        <taxon>Gammaproteobacteria</taxon>
        <taxon>Lysobacterales</taxon>
        <taxon>Lysobacteraceae</taxon>
        <taxon>Solilutibacter</taxon>
    </lineage>
</organism>
<evidence type="ECO:0000256" key="2">
    <source>
        <dbReference type="ARBA" id="ARBA00001936"/>
    </source>
</evidence>
<evidence type="ECO:0000256" key="1">
    <source>
        <dbReference type="ARBA" id="ARBA00000624"/>
    </source>
</evidence>
<comment type="similarity">
    <text evidence="4 14">Belongs to the isocitrate and isopropylmalate dehydrogenases family. LeuB type 1 subfamily.</text>
</comment>
<evidence type="ECO:0000256" key="5">
    <source>
        <dbReference type="ARBA" id="ARBA00011738"/>
    </source>
</evidence>
<dbReference type="SMART" id="SM01329">
    <property type="entry name" value="Iso_dh"/>
    <property type="match status" value="1"/>
</dbReference>
<name>A0A2K1Q0C1_9GAMM</name>
<evidence type="ECO:0000313" key="17">
    <source>
        <dbReference type="EMBL" id="PNS08483.1"/>
    </source>
</evidence>
<evidence type="ECO:0000256" key="10">
    <source>
        <dbReference type="ARBA" id="ARBA00023002"/>
    </source>
</evidence>
<comment type="cofactor">
    <cofactor evidence="2">
        <name>Mn(2+)</name>
        <dbReference type="ChEBI" id="CHEBI:29035"/>
    </cofactor>
</comment>
<comment type="subcellular location">
    <subcellularLocation>
        <location evidence="14">Cytoplasm</location>
    </subcellularLocation>
</comment>
<feature type="binding site" evidence="14">
    <location>
        <position position="134"/>
    </location>
    <ligand>
        <name>substrate</name>
    </ligand>
</feature>
<comment type="subunit">
    <text evidence="5 14 15">Homodimer.</text>
</comment>
<feature type="binding site" evidence="14">
    <location>
        <begin position="277"/>
        <end position="289"/>
    </location>
    <ligand>
        <name>NAD(+)</name>
        <dbReference type="ChEBI" id="CHEBI:57540"/>
    </ligand>
</feature>
<evidence type="ECO:0000256" key="11">
    <source>
        <dbReference type="ARBA" id="ARBA00023027"/>
    </source>
</evidence>
<feature type="binding site" evidence="14">
    <location>
        <begin position="76"/>
        <end position="89"/>
    </location>
    <ligand>
        <name>NAD(+)</name>
        <dbReference type="ChEBI" id="CHEBI:57540"/>
    </ligand>
</feature>
<reference evidence="17 18" key="1">
    <citation type="submission" date="2017-08" db="EMBL/GenBank/DDBJ databases">
        <title>Lysobacter sylvestris genome.</title>
        <authorList>
            <person name="Zhang D.-C."/>
            <person name="Albuquerque L."/>
            <person name="Franca L."/>
            <person name="Froufe H.J.C."/>
            <person name="Barroso C."/>
            <person name="Egas C."/>
            <person name="Da Costa M."/>
            <person name="Margesin R."/>
        </authorList>
    </citation>
    <scope>NUCLEOTIDE SEQUENCE [LARGE SCALE GENOMIC DNA]</scope>
    <source>
        <strain evidence="17 18">AM20-91</strain>
    </source>
</reference>
<feature type="binding site" evidence="14">
    <location>
        <position position="106"/>
    </location>
    <ligand>
        <name>substrate</name>
    </ligand>
</feature>
<dbReference type="EC" id="1.1.1.85" evidence="14"/>
<dbReference type="PANTHER" id="PTHR42979:SF1">
    <property type="entry name" value="3-ISOPROPYLMALATE DEHYDROGENASE"/>
    <property type="match status" value="1"/>
</dbReference>
<dbReference type="Pfam" id="PF00180">
    <property type="entry name" value="Iso_dh"/>
    <property type="match status" value="1"/>
</dbReference>
<feature type="binding site" evidence="14">
    <location>
        <position position="219"/>
    </location>
    <ligand>
        <name>Mg(2+)</name>
        <dbReference type="ChEBI" id="CHEBI:18420"/>
    </ligand>
</feature>
<dbReference type="GO" id="GO:0051287">
    <property type="term" value="F:NAD binding"/>
    <property type="evidence" value="ECO:0007669"/>
    <property type="project" value="InterPro"/>
</dbReference>
<keyword evidence="10 14" id="KW-0560">Oxidoreductase</keyword>
<evidence type="ECO:0000256" key="3">
    <source>
        <dbReference type="ARBA" id="ARBA00004762"/>
    </source>
</evidence>
<evidence type="ECO:0000256" key="12">
    <source>
        <dbReference type="ARBA" id="ARBA00023211"/>
    </source>
</evidence>
<dbReference type="Gene3D" id="3.40.718.10">
    <property type="entry name" value="Isopropylmalate Dehydrogenase"/>
    <property type="match status" value="1"/>
</dbReference>
<sequence length="362" mass="38347">MRADILVLPGDGIGPEVTAAAVTVLRTIAERRGHEFTFTERLIGGAAIDATGEPLPADTLAAAKKADAVLLGAVGGPKWSDPQAKVRPEQGLLAIRKALGLFANLRPVQPHPVAFSASPIKPHLLQGVDLIVVRELTGGIYFGEKTRTADSASDLCTYSVGEIERVIRHACHLAMTRSRRVTSVDKANVLETSRLWREVASRIVRDEFPEIELENQLVDSMAMHLLARPREYDVIVTENMFGDILTDEASMLAGSLGLLPSASLGEGRVGLYEPIHGSAPDIAGKGIANPYAAILSVALLLRHSLGLDDEANCIEQAVASALAAGNLTADLAGGTSAIGTQAATRAVIDHFPLPCQVAELRD</sequence>
<evidence type="ECO:0000256" key="15">
    <source>
        <dbReference type="RuleBase" id="RU004445"/>
    </source>
</evidence>
<keyword evidence="9 14" id="KW-0460">Magnesium</keyword>
<keyword evidence="8 14" id="KW-0479">Metal-binding</keyword>
<dbReference type="InterPro" id="IPR004429">
    <property type="entry name" value="Isopropylmalate_DH"/>
</dbReference>
<comment type="caution">
    <text evidence="17">The sequence shown here is derived from an EMBL/GenBank/DDBJ whole genome shotgun (WGS) entry which is preliminary data.</text>
</comment>
<dbReference type="GO" id="GO:0000287">
    <property type="term" value="F:magnesium ion binding"/>
    <property type="evidence" value="ECO:0007669"/>
    <property type="project" value="InterPro"/>
</dbReference>
<protein>
    <recommendedName>
        <fullName evidence="14">3-isopropylmalate dehydrogenase</fullName>
        <ecNumber evidence="14">1.1.1.85</ecNumber>
    </recommendedName>
    <alternativeName>
        <fullName evidence="14">3-IPM-DH</fullName>
    </alternativeName>
    <alternativeName>
        <fullName evidence="14">Beta-IPM dehydrogenase</fullName>
        <shortName evidence="14">IMDH</shortName>
    </alternativeName>
</protein>
<dbReference type="InterPro" id="IPR024084">
    <property type="entry name" value="IsoPropMal-DH-like_dom"/>
</dbReference>
<dbReference type="AlphaFoldDB" id="A0A2K1Q0C1"/>
<keyword evidence="18" id="KW-1185">Reference proteome</keyword>
<dbReference type="GO" id="GO:0003862">
    <property type="term" value="F:3-isopropylmalate dehydrogenase activity"/>
    <property type="evidence" value="ECO:0007669"/>
    <property type="project" value="UniProtKB-UniRule"/>
</dbReference>
<dbReference type="NCBIfam" id="TIGR00169">
    <property type="entry name" value="leuB"/>
    <property type="match status" value="1"/>
</dbReference>
<feature type="site" description="Important for catalysis" evidence="14">
    <location>
        <position position="141"/>
    </location>
</feature>
<dbReference type="PROSITE" id="PS00470">
    <property type="entry name" value="IDH_IMDH"/>
    <property type="match status" value="1"/>
</dbReference>
<comment type="cofactor">
    <cofactor evidence="14 15">
        <name>Mg(2+)</name>
        <dbReference type="ChEBI" id="CHEBI:18420"/>
    </cofactor>
    <cofactor evidence="14 15">
        <name>Mn(2+)</name>
        <dbReference type="ChEBI" id="CHEBI:29035"/>
    </cofactor>
    <text evidence="14 15">Binds 1 Mg(2+) or Mn(2+) ion per subunit.</text>
</comment>
<dbReference type="PANTHER" id="PTHR42979">
    <property type="entry name" value="3-ISOPROPYLMALATE DEHYDROGENASE"/>
    <property type="match status" value="1"/>
</dbReference>
<comment type="function">
    <text evidence="14 15">Catalyzes the oxidation of 3-carboxy-2-hydroxy-4-methylpentanoate (3-isopropylmalate) to 3-carboxy-4-methyl-2-oxopentanoate. The product decarboxylates to 4-methyl-2 oxopentanoate.</text>
</comment>
<keyword evidence="7 14" id="KW-0028">Amino-acid biosynthesis</keyword>
<feature type="binding site" evidence="14">
    <location>
        <position position="219"/>
    </location>
    <ligand>
        <name>substrate</name>
    </ligand>
</feature>
<dbReference type="FunFam" id="3.40.718.10:FF:000006">
    <property type="entry name" value="3-isopropylmalate dehydrogenase"/>
    <property type="match status" value="1"/>
</dbReference>
<evidence type="ECO:0000256" key="6">
    <source>
        <dbReference type="ARBA" id="ARBA00022430"/>
    </source>
</evidence>
<feature type="binding site" evidence="14">
    <location>
        <position position="247"/>
    </location>
    <ligand>
        <name>Mg(2+)</name>
        <dbReference type="ChEBI" id="CHEBI:18420"/>
    </ligand>
</feature>
<feature type="domain" description="Isopropylmalate dehydrogenase-like" evidence="16">
    <location>
        <begin position="4"/>
        <end position="347"/>
    </location>
</feature>
<dbReference type="HAMAP" id="MF_01033">
    <property type="entry name" value="LeuB_type1"/>
    <property type="match status" value="1"/>
</dbReference>
<evidence type="ECO:0000256" key="4">
    <source>
        <dbReference type="ARBA" id="ARBA00008319"/>
    </source>
</evidence>
<keyword evidence="11 14" id="KW-0520">NAD</keyword>
<dbReference type="GO" id="GO:0005829">
    <property type="term" value="C:cytosol"/>
    <property type="evidence" value="ECO:0007669"/>
    <property type="project" value="TreeGrafter"/>
</dbReference>
<dbReference type="SUPFAM" id="SSF53659">
    <property type="entry name" value="Isocitrate/Isopropylmalate dehydrogenase-like"/>
    <property type="match status" value="1"/>
</dbReference>
<keyword evidence="14" id="KW-0963">Cytoplasm</keyword>
<proteinExistence type="inferred from homology"/>
<keyword evidence="13 14" id="KW-0100">Branched-chain amino acid biosynthesis</keyword>
<evidence type="ECO:0000256" key="7">
    <source>
        <dbReference type="ARBA" id="ARBA00022605"/>
    </source>
</evidence>
<evidence type="ECO:0000313" key="18">
    <source>
        <dbReference type="Proteomes" id="UP000236220"/>
    </source>
</evidence>
<feature type="site" description="Important for catalysis" evidence="14">
    <location>
        <position position="186"/>
    </location>
</feature>
<keyword evidence="6 14" id="KW-0432">Leucine biosynthesis</keyword>
<comment type="pathway">
    <text evidence="3 14 15">Amino-acid biosynthesis; L-leucine biosynthesis; L-leucine from 3-methyl-2-oxobutanoate: step 3/4.</text>
</comment>